<comment type="subcellular location">
    <subcellularLocation>
        <location evidence="1">Membrane</location>
    </subcellularLocation>
</comment>
<evidence type="ECO:0000256" key="2">
    <source>
        <dbReference type="ARBA" id="ARBA00022692"/>
    </source>
</evidence>
<dbReference type="InterPro" id="IPR036922">
    <property type="entry name" value="Rieske_2Fe-2S_sf"/>
</dbReference>
<dbReference type="GO" id="GO:0005737">
    <property type="term" value="C:cytoplasm"/>
    <property type="evidence" value="ECO:0007669"/>
    <property type="project" value="TreeGrafter"/>
</dbReference>
<dbReference type="CDD" id="cd03469">
    <property type="entry name" value="Rieske_RO_Alpha_N"/>
    <property type="match status" value="1"/>
</dbReference>
<dbReference type="SUPFAM" id="SSF55961">
    <property type="entry name" value="Bet v1-like"/>
    <property type="match status" value="1"/>
</dbReference>
<feature type="domain" description="Rieske" evidence="10">
    <location>
        <begin position="19"/>
        <end position="123"/>
    </location>
</feature>
<dbReference type="PANTHER" id="PTHR21266:SF32">
    <property type="entry name" value="CHOLESTEROL 7-DESATURASE NVD"/>
    <property type="match status" value="1"/>
</dbReference>
<keyword evidence="5" id="KW-1133">Transmembrane helix</keyword>
<dbReference type="PROSITE" id="PS51296">
    <property type="entry name" value="RIESKE"/>
    <property type="match status" value="1"/>
</dbReference>
<keyword evidence="7" id="KW-0408">Iron</keyword>
<dbReference type="GO" id="GO:0051537">
    <property type="term" value="F:2 iron, 2 sulfur cluster binding"/>
    <property type="evidence" value="ECO:0007669"/>
    <property type="project" value="UniProtKB-KW"/>
</dbReference>
<keyword evidence="2" id="KW-0812">Transmembrane</keyword>
<proteinExistence type="predicted"/>
<keyword evidence="12" id="KW-1185">Reference proteome</keyword>
<dbReference type="GO" id="GO:0046872">
    <property type="term" value="F:metal ion binding"/>
    <property type="evidence" value="ECO:0007669"/>
    <property type="project" value="UniProtKB-KW"/>
</dbReference>
<evidence type="ECO:0000256" key="5">
    <source>
        <dbReference type="ARBA" id="ARBA00022989"/>
    </source>
</evidence>
<accession>A0A6J5GKD3</accession>
<dbReference type="InterPro" id="IPR050584">
    <property type="entry name" value="Cholesterol_7-desaturase"/>
</dbReference>
<evidence type="ECO:0000256" key="1">
    <source>
        <dbReference type="ARBA" id="ARBA00004370"/>
    </source>
</evidence>
<keyword evidence="8" id="KW-0411">Iron-sulfur</keyword>
<keyword evidence="3" id="KW-0001">2Fe-2S</keyword>
<dbReference type="Pfam" id="PF00355">
    <property type="entry name" value="Rieske"/>
    <property type="match status" value="1"/>
</dbReference>
<dbReference type="SUPFAM" id="SSF50022">
    <property type="entry name" value="ISP domain"/>
    <property type="match status" value="1"/>
</dbReference>
<evidence type="ECO:0000256" key="9">
    <source>
        <dbReference type="ARBA" id="ARBA00023136"/>
    </source>
</evidence>
<dbReference type="Gene3D" id="2.102.10.10">
    <property type="entry name" value="Rieske [2Fe-2S] iron-sulphur domain"/>
    <property type="match status" value="1"/>
</dbReference>
<dbReference type="Pfam" id="PF19112">
    <property type="entry name" value="VanA_C"/>
    <property type="match status" value="1"/>
</dbReference>
<organism evidence="11 12">
    <name type="scientific">Paraburkholderia caffeinitolerans</name>
    <dbReference type="NCBI Taxonomy" id="1723730"/>
    <lineage>
        <taxon>Bacteria</taxon>
        <taxon>Pseudomonadati</taxon>
        <taxon>Pseudomonadota</taxon>
        <taxon>Betaproteobacteria</taxon>
        <taxon>Burkholderiales</taxon>
        <taxon>Burkholderiaceae</taxon>
        <taxon>Paraburkholderia</taxon>
    </lineage>
</organism>
<dbReference type="GO" id="GO:0016020">
    <property type="term" value="C:membrane"/>
    <property type="evidence" value="ECO:0007669"/>
    <property type="project" value="UniProtKB-SubCell"/>
</dbReference>
<evidence type="ECO:0000256" key="4">
    <source>
        <dbReference type="ARBA" id="ARBA00022723"/>
    </source>
</evidence>
<evidence type="ECO:0000259" key="10">
    <source>
        <dbReference type="PROSITE" id="PS51296"/>
    </source>
</evidence>
<dbReference type="Proteomes" id="UP000494119">
    <property type="component" value="Unassembled WGS sequence"/>
</dbReference>
<evidence type="ECO:0000256" key="3">
    <source>
        <dbReference type="ARBA" id="ARBA00022714"/>
    </source>
</evidence>
<name>A0A6J5GKD3_9BURK</name>
<protein>
    <recommendedName>
        <fullName evidence="10">Rieske domain-containing protein</fullName>
    </recommendedName>
</protein>
<sequence>MSAQFPLRSQAELAMRRQWFPVARSVDLGTPQSATLLGQRLAVYRTESGKAVVQDARCPHRGADFALGKVHGENIACPYHGWQFSAENGKCTHVPSLEDQCKIPPQAAIRTYRTIERFAHVWTVLEEPVTDLYDPARWRELELDWLAATPLESPTGVAVAIENFRDVAHFPFVHEVSMGPSKHVVEPLKVKREGLDIWMERKLDAGDGDWANDGDCMMFYHCIAPGMASITYDYEKFGKRIVAGFPSPVAYDQVRIFWSVGNERSYRGANLEECLRIEEMVYLEDMPIAAGIQPREIDWDGTYVEHSVPADLFTLNYRRAFREFMERAKQPAPAVMAQAKAEVV</sequence>
<dbReference type="EMBL" id="CADIKL010000028">
    <property type="protein sequence ID" value="CAB3798765.1"/>
    <property type="molecule type" value="Genomic_DNA"/>
</dbReference>
<gene>
    <name evidence="11" type="ORF">LMG28688_04809</name>
</gene>
<evidence type="ECO:0000313" key="12">
    <source>
        <dbReference type="Proteomes" id="UP000494119"/>
    </source>
</evidence>
<keyword evidence="4" id="KW-0479">Metal-binding</keyword>
<dbReference type="PANTHER" id="PTHR21266">
    <property type="entry name" value="IRON-SULFUR DOMAIN CONTAINING PROTEIN"/>
    <property type="match status" value="1"/>
</dbReference>
<evidence type="ECO:0000313" key="11">
    <source>
        <dbReference type="EMBL" id="CAB3798765.1"/>
    </source>
</evidence>
<evidence type="ECO:0000256" key="8">
    <source>
        <dbReference type="ARBA" id="ARBA00023014"/>
    </source>
</evidence>
<evidence type="ECO:0000256" key="6">
    <source>
        <dbReference type="ARBA" id="ARBA00023002"/>
    </source>
</evidence>
<dbReference type="Gene3D" id="3.90.380.10">
    <property type="entry name" value="Naphthalene 1,2-dioxygenase Alpha Subunit, Chain A, domain 1"/>
    <property type="match status" value="1"/>
</dbReference>
<dbReference type="InterPro" id="IPR017941">
    <property type="entry name" value="Rieske_2Fe-2S"/>
</dbReference>
<dbReference type="AlphaFoldDB" id="A0A6J5GKD3"/>
<dbReference type="GO" id="GO:0016491">
    <property type="term" value="F:oxidoreductase activity"/>
    <property type="evidence" value="ECO:0007669"/>
    <property type="project" value="UniProtKB-KW"/>
</dbReference>
<keyword evidence="6" id="KW-0560">Oxidoreductase</keyword>
<keyword evidence="9" id="KW-0472">Membrane</keyword>
<evidence type="ECO:0000256" key="7">
    <source>
        <dbReference type="ARBA" id="ARBA00023004"/>
    </source>
</evidence>
<dbReference type="RefSeq" id="WP_246282386.1">
    <property type="nucleotide sequence ID" value="NZ_CADIKL010000028.1"/>
</dbReference>
<dbReference type="InterPro" id="IPR044043">
    <property type="entry name" value="VanA_C_cat"/>
</dbReference>
<reference evidence="11 12" key="1">
    <citation type="submission" date="2020-04" db="EMBL/GenBank/DDBJ databases">
        <authorList>
            <person name="De Canck E."/>
        </authorList>
    </citation>
    <scope>NUCLEOTIDE SEQUENCE [LARGE SCALE GENOMIC DNA]</scope>
    <source>
        <strain evidence="11 12">LMG 28688</strain>
    </source>
</reference>